<gene>
    <name evidence="8" type="ORF">FBY58_0926</name>
</gene>
<dbReference type="Proteomes" id="UP000316887">
    <property type="component" value="Unassembled WGS sequence"/>
</dbReference>
<dbReference type="AlphaFoldDB" id="A0A542W187"/>
<name>A0A542W187_ZYMMB</name>
<comment type="subunit">
    <text evidence="3">Homodimer.</text>
</comment>
<dbReference type="NCBIfam" id="NF006719">
    <property type="entry name" value="PRK09257.1"/>
    <property type="match status" value="1"/>
</dbReference>
<dbReference type="Pfam" id="PF00155">
    <property type="entry name" value="Aminotran_1_2"/>
    <property type="match status" value="1"/>
</dbReference>
<proteinExistence type="inferred from homology"/>
<dbReference type="GO" id="GO:0004838">
    <property type="term" value="F:L-tyrosine-2-oxoglutarate transaminase activity"/>
    <property type="evidence" value="ECO:0007669"/>
    <property type="project" value="TreeGrafter"/>
</dbReference>
<comment type="cofactor">
    <cofactor evidence="1">
        <name>pyridoxal 5'-phosphate</name>
        <dbReference type="ChEBI" id="CHEBI:597326"/>
    </cofactor>
</comment>
<dbReference type="InterPro" id="IPR000796">
    <property type="entry name" value="Asp_trans"/>
</dbReference>
<dbReference type="EMBL" id="VFOF01000001">
    <property type="protein sequence ID" value="TQL17351.1"/>
    <property type="molecule type" value="Genomic_DNA"/>
</dbReference>
<dbReference type="Gene3D" id="3.90.1150.10">
    <property type="entry name" value="Aspartate Aminotransferase, domain 1"/>
    <property type="match status" value="1"/>
</dbReference>
<dbReference type="GO" id="GO:0030170">
    <property type="term" value="F:pyridoxal phosphate binding"/>
    <property type="evidence" value="ECO:0007669"/>
    <property type="project" value="InterPro"/>
</dbReference>
<organism evidence="8 9">
    <name type="scientific">Zymomonas mobilis</name>
    <dbReference type="NCBI Taxonomy" id="542"/>
    <lineage>
        <taxon>Bacteria</taxon>
        <taxon>Pseudomonadati</taxon>
        <taxon>Pseudomonadota</taxon>
        <taxon>Alphaproteobacteria</taxon>
        <taxon>Sphingomonadales</taxon>
        <taxon>Zymomonadaceae</taxon>
        <taxon>Zymomonas</taxon>
    </lineage>
</organism>
<evidence type="ECO:0000256" key="4">
    <source>
        <dbReference type="ARBA" id="ARBA00022576"/>
    </source>
</evidence>
<sequence length="409" mass="45402">MTAYAENITERPVSVPFEKKSTFSNLKPQPADSLLELIALCREDNRENKIDVGVGVFCDDQGHTPVMQAVKAAEIQLIHEQKTKSYLGSAGDIGFFQKLIPVVFGDDFNDHDRLCGLQTPGGTGALRLAFDLIHAANPDAGIHYGQPTWVNHLQIITDTGLRSFSHPFYDSQKRQIDFDSVLDDLKQVKSGDVVLLHGCCHNPTGCDFTFDQWKALTAVISENGLLPVIDLAYQGLGDGLDEDVAGMRWLSQHVEEMIVTYSCDKNFGLYRERTGAIFVLSRNAESSKTIRSNLIASTRTHWSMPPDHGAAAVRIILENDPLRESWRTELKAMQKRISGIRQYLAKADDYFTPLLQQKGMFSILPLASEQIKRLRIENAIYMAPSGRINVAGLTPATLDPFVAAIKAIL</sequence>
<evidence type="ECO:0000256" key="6">
    <source>
        <dbReference type="ARBA" id="ARBA00022898"/>
    </source>
</evidence>
<evidence type="ECO:0000313" key="8">
    <source>
        <dbReference type="EMBL" id="TQL17351.1"/>
    </source>
</evidence>
<dbReference type="InterPro" id="IPR015424">
    <property type="entry name" value="PyrdxlP-dep_Trfase"/>
</dbReference>
<evidence type="ECO:0000256" key="1">
    <source>
        <dbReference type="ARBA" id="ARBA00001933"/>
    </source>
</evidence>
<dbReference type="GO" id="GO:0042802">
    <property type="term" value="F:identical protein binding"/>
    <property type="evidence" value="ECO:0007669"/>
    <property type="project" value="TreeGrafter"/>
</dbReference>
<evidence type="ECO:0000256" key="5">
    <source>
        <dbReference type="ARBA" id="ARBA00022679"/>
    </source>
</evidence>
<evidence type="ECO:0000256" key="2">
    <source>
        <dbReference type="ARBA" id="ARBA00007441"/>
    </source>
</evidence>
<accession>A0A542W187</accession>
<dbReference type="CDD" id="cd00609">
    <property type="entry name" value="AAT_like"/>
    <property type="match status" value="1"/>
</dbReference>
<dbReference type="GO" id="GO:0004069">
    <property type="term" value="F:L-aspartate:2-oxoglutarate aminotransferase activity"/>
    <property type="evidence" value="ECO:0007669"/>
    <property type="project" value="TreeGrafter"/>
</dbReference>
<dbReference type="GO" id="GO:0033585">
    <property type="term" value="P:L-phenylalanine biosynthetic process from chorismate via phenylpyruvate"/>
    <property type="evidence" value="ECO:0007669"/>
    <property type="project" value="TreeGrafter"/>
</dbReference>
<protein>
    <submittedName>
        <fullName evidence="8">Aromatic-amino-acid transaminase</fullName>
    </submittedName>
</protein>
<dbReference type="Gene3D" id="3.40.640.10">
    <property type="entry name" value="Type I PLP-dependent aspartate aminotransferase-like (Major domain)"/>
    <property type="match status" value="1"/>
</dbReference>
<keyword evidence="6" id="KW-0663">Pyridoxal phosphate</keyword>
<dbReference type="PANTHER" id="PTHR11879">
    <property type="entry name" value="ASPARTATE AMINOTRANSFERASE"/>
    <property type="match status" value="1"/>
</dbReference>
<dbReference type="InterPro" id="IPR015421">
    <property type="entry name" value="PyrdxlP-dep_Trfase_major"/>
</dbReference>
<evidence type="ECO:0000313" key="9">
    <source>
        <dbReference type="Proteomes" id="UP000316887"/>
    </source>
</evidence>
<dbReference type="OrthoDB" id="9766445at2"/>
<dbReference type="GO" id="GO:0005829">
    <property type="term" value="C:cytosol"/>
    <property type="evidence" value="ECO:0007669"/>
    <property type="project" value="TreeGrafter"/>
</dbReference>
<dbReference type="InterPro" id="IPR004839">
    <property type="entry name" value="Aminotransferase_I/II_large"/>
</dbReference>
<dbReference type="InterPro" id="IPR015422">
    <property type="entry name" value="PyrdxlP-dep_Trfase_small"/>
</dbReference>
<dbReference type="SUPFAM" id="SSF53383">
    <property type="entry name" value="PLP-dependent transferases"/>
    <property type="match status" value="1"/>
</dbReference>
<evidence type="ECO:0000256" key="3">
    <source>
        <dbReference type="ARBA" id="ARBA00011738"/>
    </source>
</evidence>
<reference evidence="8 9" key="1">
    <citation type="submission" date="2019-06" db="EMBL/GenBank/DDBJ databases">
        <title>Genome sequencing of Zymomonas mobilis strains for genetic engineering and biofuel applications.</title>
        <authorList>
            <person name="Teravest M."/>
        </authorList>
    </citation>
    <scope>NUCLEOTIDE SEQUENCE [LARGE SCALE GENOMIC DNA]</scope>
    <source>
        <strain evidence="8 9">AN0101</strain>
    </source>
</reference>
<dbReference type="RefSeq" id="WP_141919698.1">
    <property type="nucleotide sequence ID" value="NZ_VFOF01000001.1"/>
</dbReference>
<keyword evidence="4" id="KW-0032">Aminotransferase</keyword>
<dbReference type="PRINTS" id="PR00799">
    <property type="entry name" value="TRANSAMINASE"/>
</dbReference>
<comment type="caution">
    <text evidence="8">The sequence shown here is derived from an EMBL/GenBank/DDBJ whole genome shotgun (WGS) entry which is preliminary data.</text>
</comment>
<feature type="domain" description="Aminotransferase class I/classII large" evidence="7">
    <location>
        <begin position="48"/>
        <end position="405"/>
    </location>
</feature>
<comment type="similarity">
    <text evidence="2">Belongs to the class-I pyridoxal-phosphate-dependent aminotransferase family.</text>
</comment>
<dbReference type="PANTHER" id="PTHR11879:SF22">
    <property type="entry name" value="ASPARTATE AMINOTRANSFERASE, MITOCHONDRIAL"/>
    <property type="match status" value="1"/>
</dbReference>
<keyword evidence="5" id="KW-0808">Transferase</keyword>
<evidence type="ECO:0000259" key="7">
    <source>
        <dbReference type="Pfam" id="PF00155"/>
    </source>
</evidence>